<dbReference type="InterPro" id="IPR008964">
    <property type="entry name" value="Invasin/intimin_cell_adhesion"/>
</dbReference>
<reference evidence="4" key="1">
    <citation type="submission" date="2015-01" db="EMBL/GenBank/DDBJ databases">
        <authorList>
            <person name="MANFREDI Pablo"/>
        </authorList>
    </citation>
    <scope>NUCLEOTIDE SEQUENCE [LARGE SCALE GENOMIC DNA]</scope>
    <source>
        <strain evidence="4">Ccyn2B</strain>
    </source>
</reference>
<keyword evidence="1" id="KW-0732">Signal</keyword>
<dbReference type="Gene3D" id="3.90.1580.10">
    <property type="entry name" value="paralog of FGE (formylglycine-generating enzyme)"/>
    <property type="match status" value="1"/>
</dbReference>
<evidence type="ECO:0000256" key="1">
    <source>
        <dbReference type="SAM" id="SignalP"/>
    </source>
</evidence>
<sequence length="614" mass="66381">MKKFFAYAAIVLMVMITATNCSKKDEVTYDNLKLSIKNVSVRVGENASFKINAGSGEYEVMSSDNNVVTVSISNSNVTLKGIAVGEATITVLDKKTNQRSSVKVSISKELLNLELDAKEVSLLVGQQGVVNISSGNGKYEVVVADQSIATATLSQTTITISGVAVGTTTTTIKDVESGKEASIAVTIAKKESITLSVSNVVVKAFTVVEVEQSRENGTLLDNKVKVEIVSGGGNYSVVTSNDKVATVTISGNELVVTGLSSGVATITISNEVNEAAVLEVKVYNLIVTPNGLNLEPNATAEVLITEGSGEYEILNKNASVEVTQSENKLTVKGVQVTENAEIIVKDKISGKEVSLEVRVTASVVVPTDEDVVFVEGGTFVMGSSRTKDERFPDKKHSSYSDLDEVPMHRVTLSSFKISKYEITNAQYAKFLSEKGNKSEGGFKWYNGTDIISKAGKYEVLEGRENYPVTFVSWYGAKAYAEWAGGSLPTEAQWEYAALGGKQSKGYLYAGSDDVNEVAFHIKNSKGIHPVGLKKPNELGIYDMSGNVWEWTADRYAPYKADDQTDPEPVTESTDKRFIRRGASVYCKPTYCRSANRGANNSYQNNIGFRVVFKN</sequence>
<evidence type="ECO:0000313" key="4">
    <source>
        <dbReference type="Proteomes" id="UP000038055"/>
    </source>
</evidence>
<feature type="domain" description="BIG2" evidence="2">
    <location>
        <begin position="109"/>
        <end position="184"/>
    </location>
</feature>
<dbReference type="InterPro" id="IPR051043">
    <property type="entry name" value="Sulfatase_Mod_Factor_Kinase"/>
</dbReference>
<dbReference type="InterPro" id="IPR005532">
    <property type="entry name" value="SUMF_dom"/>
</dbReference>
<dbReference type="SMART" id="SM00635">
    <property type="entry name" value="BID_2"/>
    <property type="match status" value="4"/>
</dbReference>
<dbReference type="RefSeq" id="WP_082023181.1">
    <property type="nucleotide sequence ID" value="NZ_CDOD01000026.1"/>
</dbReference>
<evidence type="ECO:0000313" key="3">
    <source>
        <dbReference type="EMBL" id="CEN36368.1"/>
    </source>
</evidence>
<protein>
    <recommendedName>
        <fullName evidence="2">BIG2 domain-containing protein</fullName>
    </recommendedName>
</protein>
<dbReference type="AlphaFoldDB" id="A0A0B7HFN0"/>
<feature type="domain" description="BIG2" evidence="2">
    <location>
        <begin position="281"/>
        <end position="356"/>
    </location>
</feature>
<proteinExistence type="predicted"/>
<evidence type="ECO:0000259" key="2">
    <source>
        <dbReference type="SMART" id="SM00635"/>
    </source>
</evidence>
<dbReference type="PANTHER" id="PTHR23150">
    <property type="entry name" value="SULFATASE MODIFYING FACTOR 1, 2"/>
    <property type="match status" value="1"/>
</dbReference>
<dbReference type="GO" id="GO:0120147">
    <property type="term" value="F:formylglycine-generating oxidase activity"/>
    <property type="evidence" value="ECO:0007669"/>
    <property type="project" value="TreeGrafter"/>
</dbReference>
<dbReference type="SUPFAM" id="SSF56436">
    <property type="entry name" value="C-type lectin-like"/>
    <property type="match status" value="1"/>
</dbReference>
<accession>A0A0B7HFN0</accession>
<dbReference type="InterPro" id="IPR016187">
    <property type="entry name" value="CTDL_fold"/>
</dbReference>
<dbReference type="InterPro" id="IPR003343">
    <property type="entry name" value="Big_2"/>
</dbReference>
<feature type="domain" description="BIG2" evidence="2">
    <location>
        <begin position="28"/>
        <end position="103"/>
    </location>
</feature>
<gene>
    <name evidence="3" type="ORF">CCYN2B_320003</name>
</gene>
<keyword evidence="4" id="KW-1185">Reference proteome</keyword>
<dbReference type="Pfam" id="PF26182">
    <property type="entry name" value="Ig_NUP210_5th"/>
    <property type="match status" value="1"/>
</dbReference>
<dbReference type="Gene3D" id="2.60.40.1080">
    <property type="match status" value="1"/>
</dbReference>
<dbReference type="Proteomes" id="UP000038055">
    <property type="component" value="Unassembled WGS sequence"/>
</dbReference>
<organism evidence="3 4">
    <name type="scientific">Capnocytophaga cynodegmi</name>
    <dbReference type="NCBI Taxonomy" id="28189"/>
    <lineage>
        <taxon>Bacteria</taxon>
        <taxon>Pseudomonadati</taxon>
        <taxon>Bacteroidota</taxon>
        <taxon>Flavobacteriia</taxon>
        <taxon>Flavobacteriales</taxon>
        <taxon>Flavobacteriaceae</taxon>
        <taxon>Capnocytophaga</taxon>
    </lineage>
</organism>
<dbReference type="EMBL" id="CDOD01000026">
    <property type="protein sequence ID" value="CEN36368.1"/>
    <property type="molecule type" value="Genomic_DNA"/>
</dbReference>
<dbReference type="PANTHER" id="PTHR23150:SF19">
    <property type="entry name" value="FORMYLGLYCINE-GENERATING ENZYME"/>
    <property type="match status" value="1"/>
</dbReference>
<dbReference type="Pfam" id="PF03781">
    <property type="entry name" value="FGE-sulfatase"/>
    <property type="match status" value="1"/>
</dbReference>
<dbReference type="InterPro" id="IPR042095">
    <property type="entry name" value="SUMF_sf"/>
</dbReference>
<name>A0A0B7HFN0_9FLAO</name>
<dbReference type="SUPFAM" id="SSF49373">
    <property type="entry name" value="Invasin/intimin cell-adhesion fragments"/>
    <property type="match status" value="1"/>
</dbReference>
<feature type="domain" description="BIG2" evidence="2">
    <location>
        <begin position="201"/>
        <end position="279"/>
    </location>
</feature>
<feature type="signal peptide" evidence="1">
    <location>
        <begin position="1"/>
        <end position="23"/>
    </location>
</feature>
<feature type="chain" id="PRO_5002128920" description="BIG2 domain-containing protein" evidence="1">
    <location>
        <begin position="24"/>
        <end position="614"/>
    </location>
</feature>